<dbReference type="Proteomes" id="UP000761534">
    <property type="component" value="Unassembled WGS sequence"/>
</dbReference>
<organism evidence="2 3">
    <name type="scientific">Trichomonascus ciferrii</name>
    <dbReference type="NCBI Taxonomy" id="44093"/>
    <lineage>
        <taxon>Eukaryota</taxon>
        <taxon>Fungi</taxon>
        <taxon>Dikarya</taxon>
        <taxon>Ascomycota</taxon>
        <taxon>Saccharomycotina</taxon>
        <taxon>Dipodascomycetes</taxon>
        <taxon>Dipodascales</taxon>
        <taxon>Trichomonascaceae</taxon>
        <taxon>Trichomonascus</taxon>
        <taxon>Trichomonascus ciferrii complex</taxon>
    </lineage>
</organism>
<dbReference type="EMBL" id="SWFS01000538">
    <property type="protein sequence ID" value="KAA8898786.1"/>
    <property type="molecule type" value="Genomic_DNA"/>
</dbReference>
<keyword evidence="3" id="KW-1185">Reference proteome</keyword>
<feature type="compositionally biased region" description="Polar residues" evidence="1">
    <location>
        <begin position="1"/>
        <end position="17"/>
    </location>
</feature>
<proteinExistence type="predicted"/>
<comment type="caution">
    <text evidence="2">The sequence shown here is derived from an EMBL/GenBank/DDBJ whole genome shotgun (WGS) entry which is preliminary data.</text>
</comment>
<protein>
    <submittedName>
        <fullName evidence="2">Uncharacterized protein</fullName>
    </submittedName>
</protein>
<gene>
    <name evidence="2" type="ORF">TRICI_006470</name>
</gene>
<feature type="region of interest" description="Disordered" evidence="1">
    <location>
        <begin position="1"/>
        <end position="24"/>
    </location>
</feature>
<name>A0A642UH37_9ASCO</name>
<accession>A0A642UH37</accession>
<evidence type="ECO:0000256" key="1">
    <source>
        <dbReference type="SAM" id="MobiDB-lite"/>
    </source>
</evidence>
<reference evidence="2" key="1">
    <citation type="journal article" date="2019" name="G3 (Bethesda)">
        <title>Genome Assemblies of Two Rare Opportunistic Yeast Pathogens: Diutina rugosa (syn. Candida rugosa) and Trichomonascus ciferrii (syn. Candida ciferrii).</title>
        <authorList>
            <person name="Mixao V."/>
            <person name="Saus E."/>
            <person name="Hansen A.P."/>
            <person name="Lass-Florl C."/>
            <person name="Gabaldon T."/>
        </authorList>
    </citation>
    <scope>NUCLEOTIDE SEQUENCE</scope>
    <source>
        <strain evidence="2">CBS 4856</strain>
    </source>
</reference>
<evidence type="ECO:0000313" key="3">
    <source>
        <dbReference type="Proteomes" id="UP000761534"/>
    </source>
</evidence>
<evidence type="ECO:0000313" key="2">
    <source>
        <dbReference type="EMBL" id="KAA8898786.1"/>
    </source>
</evidence>
<sequence>MLFASQRYTDSTQPSRSQPRRFRDLPQVINNTKKHENIDRLKSTALEGLPVTVSWVSVVDFGYLQPLQHNTTTRTVTTVLLSSMLSRICLKI</sequence>
<dbReference type="AlphaFoldDB" id="A0A642UH37"/>
<dbReference type="VEuPathDB" id="FungiDB:TRICI_006470"/>